<dbReference type="SUPFAM" id="SSF53383">
    <property type="entry name" value="PLP-dependent transferases"/>
    <property type="match status" value="1"/>
</dbReference>
<comment type="cofactor">
    <cofactor evidence="1 4">
        <name>pyridoxal 5'-phosphate</name>
        <dbReference type="ChEBI" id="CHEBI:597326"/>
    </cofactor>
</comment>
<dbReference type="InterPro" id="IPR015421">
    <property type="entry name" value="PyrdxlP-dep_Trfase_major"/>
</dbReference>
<name>A0A427YGS8_9TREE</name>
<comment type="similarity">
    <text evidence="4">Belongs to the group II decarboxylase family.</text>
</comment>
<evidence type="ECO:0000313" key="6">
    <source>
        <dbReference type="EMBL" id="RSH90233.1"/>
    </source>
</evidence>
<dbReference type="Gene3D" id="3.40.640.10">
    <property type="entry name" value="Type I PLP-dependent aspartate aminotransferase-like (Major domain)"/>
    <property type="match status" value="1"/>
</dbReference>
<keyword evidence="2 4" id="KW-0663">Pyridoxal phosphate</keyword>
<dbReference type="PANTHER" id="PTHR11999">
    <property type="entry name" value="GROUP II PYRIDOXAL-5-PHOSPHATE DECARBOXYLASE"/>
    <property type="match status" value="1"/>
</dbReference>
<accession>A0A427YGS8</accession>
<dbReference type="InterPro" id="IPR015424">
    <property type="entry name" value="PyrdxlP-dep_Trfase"/>
</dbReference>
<organism evidence="6 7">
    <name type="scientific">Saitozyma podzolica</name>
    <dbReference type="NCBI Taxonomy" id="1890683"/>
    <lineage>
        <taxon>Eukaryota</taxon>
        <taxon>Fungi</taxon>
        <taxon>Dikarya</taxon>
        <taxon>Basidiomycota</taxon>
        <taxon>Agaricomycotina</taxon>
        <taxon>Tremellomycetes</taxon>
        <taxon>Tremellales</taxon>
        <taxon>Trimorphomycetaceae</taxon>
        <taxon>Saitozyma</taxon>
    </lineage>
</organism>
<dbReference type="GO" id="GO:0030170">
    <property type="term" value="F:pyridoxal phosphate binding"/>
    <property type="evidence" value="ECO:0007669"/>
    <property type="project" value="InterPro"/>
</dbReference>
<keyword evidence="7" id="KW-1185">Reference proteome</keyword>
<feature type="compositionally biased region" description="Low complexity" evidence="5">
    <location>
        <begin position="11"/>
        <end position="20"/>
    </location>
</feature>
<dbReference type="Proteomes" id="UP000279259">
    <property type="component" value="Unassembled WGS sequence"/>
</dbReference>
<evidence type="ECO:0000313" key="7">
    <source>
        <dbReference type="Proteomes" id="UP000279259"/>
    </source>
</evidence>
<dbReference type="InterPro" id="IPR002129">
    <property type="entry name" value="PyrdxlP-dep_de-COase"/>
</dbReference>
<feature type="region of interest" description="Disordered" evidence="5">
    <location>
        <begin position="1"/>
        <end position="20"/>
    </location>
</feature>
<reference evidence="6 7" key="1">
    <citation type="submission" date="2018-11" db="EMBL/GenBank/DDBJ databases">
        <title>Genome sequence of Saitozyma podzolica DSM 27192.</title>
        <authorList>
            <person name="Aliyu H."/>
            <person name="Gorte O."/>
            <person name="Ochsenreither K."/>
        </authorList>
    </citation>
    <scope>NUCLEOTIDE SEQUENCE [LARGE SCALE GENOMIC DNA]</scope>
    <source>
        <strain evidence="6 7">DSM 27192</strain>
    </source>
</reference>
<evidence type="ECO:0000256" key="2">
    <source>
        <dbReference type="ARBA" id="ARBA00022898"/>
    </source>
</evidence>
<dbReference type="GO" id="GO:0005737">
    <property type="term" value="C:cytoplasm"/>
    <property type="evidence" value="ECO:0007669"/>
    <property type="project" value="TreeGrafter"/>
</dbReference>
<dbReference type="OrthoDB" id="2161780at2759"/>
<evidence type="ECO:0000256" key="5">
    <source>
        <dbReference type="SAM" id="MobiDB-lite"/>
    </source>
</evidence>
<gene>
    <name evidence="6" type="ORF">EHS25_001567</name>
</gene>
<protein>
    <submittedName>
        <fullName evidence="6">Uncharacterized protein</fullName>
    </submittedName>
</protein>
<proteinExistence type="inferred from homology"/>
<dbReference type="Pfam" id="PF00282">
    <property type="entry name" value="Pyridoxal_deC"/>
    <property type="match status" value="1"/>
</dbReference>
<evidence type="ECO:0000256" key="4">
    <source>
        <dbReference type="RuleBase" id="RU000382"/>
    </source>
</evidence>
<dbReference type="GO" id="GO:0019752">
    <property type="term" value="P:carboxylic acid metabolic process"/>
    <property type="evidence" value="ECO:0007669"/>
    <property type="project" value="InterPro"/>
</dbReference>
<dbReference type="STRING" id="1890683.A0A427YGS8"/>
<keyword evidence="3 4" id="KW-0456">Lyase</keyword>
<dbReference type="AlphaFoldDB" id="A0A427YGS8"/>
<sequence length="331" mass="34977">MSDSSSTDPRLLPSASSDDSDFSQLLSSLTAHLADRHASLESLPVTPTPSAVQRTISSLPHSLPCTGKGTAQTLDYILHTLLPGCLIAQNGPRYFGFVTGGVTPPAQLAEVLLTGYDENVQVTLPGTTAATAVEQRTLEMVLDLLDIPRDTFHGRTITTGATSSNILGLACARDHLYASSPHLPEGYSYAQDGPPSAPGLPSPPIIILTLHPHFSILKAAALVGLGGGPRVVHTLPASETDELAFDLPALKARLEEERAVGRGVIVCYGLGEVNTGGFGTGLVDVARMCKENGAWLHVDAVELDLIHRAQSRGAGVNRLIRKQTCLMTRNQ</sequence>
<dbReference type="EMBL" id="RSCD01000011">
    <property type="protein sequence ID" value="RSH90233.1"/>
    <property type="molecule type" value="Genomic_DNA"/>
</dbReference>
<dbReference type="GO" id="GO:0016831">
    <property type="term" value="F:carboxy-lyase activity"/>
    <property type="evidence" value="ECO:0007669"/>
    <property type="project" value="TreeGrafter"/>
</dbReference>
<dbReference type="InterPro" id="IPR010977">
    <property type="entry name" value="Aromatic_deC"/>
</dbReference>
<comment type="caution">
    <text evidence="6">The sequence shown here is derived from an EMBL/GenBank/DDBJ whole genome shotgun (WGS) entry which is preliminary data.</text>
</comment>
<dbReference type="PANTHER" id="PTHR11999:SF165">
    <property type="entry name" value="DECARBOXYLASE, PUTATIVE (AFU_ORTHOLOGUE AFUA_2G04980)-RELATED"/>
    <property type="match status" value="1"/>
</dbReference>
<evidence type="ECO:0000256" key="1">
    <source>
        <dbReference type="ARBA" id="ARBA00001933"/>
    </source>
</evidence>
<evidence type="ECO:0000256" key="3">
    <source>
        <dbReference type="ARBA" id="ARBA00023239"/>
    </source>
</evidence>